<accession>A0A448HJB6</accession>
<dbReference type="AlphaFoldDB" id="A0A448HJB6"/>
<evidence type="ECO:0000313" key="1">
    <source>
        <dbReference type="EMBL" id="VEG29714.1"/>
    </source>
</evidence>
<gene>
    <name evidence="1" type="ORF">NCTC11636_02187</name>
</gene>
<dbReference type="Proteomes" id="UP000266895">
    <property type="component" value="Chromosome"/>
</dbReference>
<protein>
    <submittedName>
        <fullName evidence="1">Uncharacterized protein</fullName>
    </submittedName>
</protein>
<dbReference type="OrthoDB" id="5517693at2"/>
<name>A0A448HJB6_9ACTO</name>
<keyword evidence="2" id="KW-1185">Reference proteome</keyword>
<sequence length="69" mass="7894">MIGEFDGDLKYTRELAGSDPQGVVVAERKRERAVKRETGMRVARWTWNDAWNTDGLLRELASYGITPRP</sequence>
<dbReference type="KEGG" id="ahw:NCTC11636_02187"/>
<organism evidence="1 2">
    <name type="scientific">Actinomyces howellii</name>
    <dbReference type="NCBI Taxonomy" id="52771"/>
    <lineage>
        <taxon>Bacteria</taxon>
        <taxon>Bacillati</taxon>
        <taxon>Actinomycetota</taxon>
        <taxon>Actinomycetes</taxon>
        <taxon>Actinomycetales</taxon>
        <taxon>Actinomycetaceae</taxon>
        <taxon>Actinomyces</taxon>
    </lineage>
</organism>
<proteinExistence type="predicted"/>
<evidence type="ECO:0000313" key="2">
    <source>
        <dbReference type="Proteomes" id="UP000266895"/>
    </source>
</evidence>
<reference evidence="1 2" key="1">
    <citation type="submission" date="2018-12" db="EMBL/GenBank/DDBJ databases">
        <authorList>
            <consortium name="Pathogen Informatics"/>
        </authorList>
    </citation>
    <scope>NUCLEOTIDE SEQUENCE [LARGE SCALE GENOMIC DNA]</scope>
    <source>
        <strain evidence="1 2">NCTC11636</strain>
    </source>
</reference>
<dbReference type="EMBL" id="LR134350">
    <property type="protein sequence ID" value="VEG29714.1"/>
    <property type="molecule type" value="Genomic_DNA"/>
</dbReference>
<dbReference type="RefSeq" id="WP_126383132.1">
    <property type="nucleotide sequence ID" value="NZ_LR134350.1"/>
</dbReference>